<organism evidence="2 3">
    <name type="scientific">Silvimonas amylolytica</name>
    <dbReference type="NCBI Taxonomy" id="449663"/>
    <lineage>
        <taxon>Bacteria</taxon>
        <taxon>Pseudomonadati</taxon>
        <taxon>Pseudomonadota</taxon>
        <taxon>Betaproteobacteria</taxon>
        <taxon>Neisseriales</taxon>
        <taxon>Chitinibacteraceae</taxon>
        <taxon>Silvimonas</taxon>
    </lineage>
</organism>
<evidence type="ECO:0000259" key="1">
    <source>
        <dbReference type="Pfam" id="PF00561"/>
    </source>
</evidence>
<evidence type="ECO:0000313" key="3">
    <source>
        <dbReference type="Proteomes" id="UP000621859"/>
    </source>
</evidence>
<keyword evidence="2" id="KW-0378">Hydrolase</keyword>
<comment type="caution">
    <text evidence="2">The sequence shown here is derived from an EMBL/GenBank/DDBJ whole genome shotgun (WGS) entry which is preliminary data.</text>
</comment>
<dbReference type="InterPro" id="IPR029058">
    <property type="entry name" value="AB_hydrolase_fold"/>
</dbReference>
<dbReference type="InterPro" id="IPR050471">
    <property type="entry name" value="AB_hydrolase"/>
</dbReference>
<protein>
    <submittedName>
        <fullName evidence="2">Alpha/beta hydrolase</fullName>
    </submittedName>
</protein>
<dbReference type="EMBL" id="BMLY01000001">
    <property type="protein sequence ID" value="GGP24252.1"/>
    <property type="molecule type" value="Genomic_DNA"/>
</dbReference>
<sequence>MNKTKTNGIELAWDHFGDESAEPILLIAGLGTQMIRWTPAFCTTLAERGFRVIRFDHRDVGQSTHFDQYPAPDLNALIATLQSGQRPNLTYTLEDMAADAMGLLDVLGIKQAHVVGRSMGGMIAQLLASAWPERVLSLTSIMSSSGNPALPAAAPDVMQLMTRPAPDPERDPAGFAAQGLAFARRIAGKGYLFDTEQQLALLHEELRRGRSAGGFARQIAAIAVSGDRRSQLAAIVAPTLVIHGADDPLFSPECGADTARAIPGAHFMLLEGMGHDLPAPLYATVAEAITQNCRRPQLARVNPT</sequence>
<dbReference type="GO" id="GO:0016787">
    <property type="term" value="F:hydrolase activity"/>
    <property type="evidence" value="ECO:0007669"/>
    <property type="project" value="UniProtKB-KW"/>
</dbReference>
<proteinExistence type="predicted"/>
<feature type="domain" description="AB hydrolase-1" evidence="1">
    <location>
        <begin position="23"/>
        <end position="276"/>
    </location>
</feature>
<gene>
    <name evidence="2" type="primary">lipg</name>
    <name evidence="2" type="ORF">GCM10010971_00710</name>
</gene>
<dbReference type="Proteomes" id="UP000621859">
    <property type="component" value="Unassembled WGS sequence"/>
</dbReference>
<name>A0ABQ2PF95_9NEIS</name>
<dbReference type="RefSeq" id="WP_188687591.1">
    <property type="nucleotide sequence ID" value="NZ_BMLY01000001.1"/>
</dbReference>
<accession>A0ABQ2PF95</accession>
<dbReference type="InterPro" id="IPR000073">
    <property type="entry name" value="AB_hydrolase_1"/>
</dbReference>
<dbReference type="Pfam" id="PF00561">
    <property type="entry name" value="Abhydrolase_1"/>
    <property type="match status" value="1"/>
</dbReference>
<dbReference type="SUPFAM" id="SSF53474">
    <property type="entry name" value="alpha/beta-Hydrolases"/>
    <property type="match status" value="1"/>
</dbReference>
<dbReference type="PANTHER" id="PTHR43433">
    <property type="entry name" value="HYDROLASE, ALPHA/BETA FOLD FAMILY PROTEIN"/>
    <property type="match status" value="1"/>
</dbReference>
<keyword evidence="3" id="KW-1185">Reference proteome</keyword>
<evidence type="ECO:0000313" key="2">
    <source>
        <dbReference type="EMBL" id="GGP24252.1"/>
    </source>
</evidence>
<dbReference type="PANTHER" id="PTHR43433:SF5">
    <property type="entry name" value="AB HYDROLASE-1 DOMAIN-CONTAINING PROTEIN"/>
    <property type="match status" value="1"/>
</dbReference>
<reference evidence="3" key="1">
    <citation type="journal article" date="2019" name="Int. J. Syst. Evol. Microbiol.">
        <title>The Global Catalogue of Microorganisms (GCM) 10K type strain sequencing project: providing services to taxonomists for standard genome sequencing and annotation.</title>
        <authorList>
            <consortium name="The Broad Institute Genomics Platform"/>
            <consortium name="The Broad Institute Genome Sequencing Center for Infectious Disease"/>
            <person name="Wu L."/>
            <person name="Ma J."/>
        </authorList>
    </citation>
    <scope>NUCLEOTIDE SEQUENCE [LARGE SCALE GENOMIC DNA]</scope>
    <source>
        <strain evidence="3">CGMCC 1.8860</strain>
    </source>
</reference>
<dbReference type="Gene3D" id="3.40.50.1820">
    <property type="entry name" value="alpha/beta hydrolase"/>
    <property type="match status" value="1"/>
</dbReference>